<feature type="domain" description="Helicase C-terminal" evidence="1">
    <location>
        <begin position="803"/>
        <end position="966"/>
    </location>
</feature>
<dbReference type="Gene3D" id="3.40.50.300">
    <property type="entry name" value="P-loop containing nucleotide triphosphate hydrolases"/>
    <property type="match status" value="1"/>
</dbReference>
<name>A0A1E7YVK7_9PROT</name>
<sequence length="1328" mass="150109">MLDTSQRSVLGWIYEISVKSGFWETLCAKNALFAGKMDEAWRLSWKKHLQIQEESVSRLFSDGAREVLDQYLRFLWPLGHLHGQQLAIDLESTTSIRWDIFNLVRLFCPFPNFPSTDDVEKEKHVRLLREAFDLPEEVHVDTGRGKLPNADLAIAWLGKNPTRIVIDFSLYTGALAKGAREMVSPEGFWIGNLPADAMSIPIWKQCERQLQVSPFAATHTLGVTKAKVEDHLLLFYDLFSGKEKSFYKTCQSASYLSHWCDIDTPRPGTRLIAGAYTVFGLEMLGARWENGKMTDPLASLRDFYPKLYQKNRTENKAQAIVERESATSIVLDRTRKVLRFPKKRFSGQVERILSAEYFGTEDFQARETFWARPCDDLAGESEQIHTQNAFCNPASGLDHPLIQEALKDYVWWNPERRQESFRDLHADALQYGFATMHQPSPGAEKENLSITFALAHPGAGKTTTIVRTVLESPAPCVFLYASPRVSINDNVIAQIQKHLIESEEPVESAIAVTTNHEINALASHFSCSDGGVPSGLLAYHNWDSPVTSFRGIAYEPMEAIEALRSDVQKMEGASIRVEDKDERRRSVRKHRTNAPSVLKTLFDGIEGLLAPGRLSESVRIFLASVSLQAFRGDRWEQSARGFLDTIGPQLLRRVGDSGLRPRIVLFVDEVTGSGEGLRIVRSMIQLARDTAAKYPGVDVHVIVADASLIHVDVLRQWLESDSGDFPACVLQDAGSTNLPVFRRLDWQDGPTRYGPATVVEASAYPAGRLDVNYRIRVGEPDRRENAGSGQQDRSLRISFLIDTITEVFRGCPDGQQVLVFVQDKKLLEDMENSLKENLKLSSQQIRTLSADVPPKMRREILEDQGKNIRILLMTSAGSRGLDFPKVTRYVINVDHFSPETTLLEVQQVLFRGRGHGCDGLDRQVYFTMSGVFDKYDLSHEPVWGEGGTQELQMQLHLKSFLMDRLLMMVMLRSTLLTRACGRSRMERYSDSGNLTDTLFCPLGETGSTNPAVQLADILIRGKKAMENLRNRNLIEHGSHTNFMRYFAEVFHQRSVSVRLNHSRNEQAVWARHPVLAFLDDRISTVFIEQSGRDTSSLAEREFWRKKFTDLSPLVCTSDTRIVLGDCPGGAVWVRGFLLILEIKEAHLLLRQDMRTSESKKRLHNLLVAILKKIREVSGKKERIRDSYRAIHDLDRLLEEDGNAPRLEKEILGEEPGEILLVTPFTPPWVQVATDPESNDAFPGDFPWPSYLTGASNLLDRRSDNRWPMLTVEDVAERYNLVPDSQGAEPYEYAPFALVFSANTGKPLRILKRVQTTRGFQLLTTALPS</sequence>
<dbReference type="InterPro" id="IPR027417">
    <property type="entry name" value="P-loop_NTPase"/>
</dbReference>
<dbReference type="Pfam" id="PF00271">
    <property type="entry name" value="Helicase_C"/>
    <property type="match status" value="1"/>
</dbReference>
<accession>A0A1E7YVK7</accession>
<dbReference type="Proteomes" id="UP000175707">
    <property type="component" value="Unassembled WGS sequence"/>
</dbReference>
<proteinExistence type="predicted"/>
<evidence type="ECO:0000259" key="1">
    <source>
        <dbReference type="PROSITE" id="PS51194"/>
    </source>
</evidence>
<protein>
    <recommendedName>
        <fullName evidence="1">Helicase C-terminal domain-containing protein</fullName>
    </recommendedName>
</protein>
<dbReference type="SMART" id="SM00490">
    <property type="entry name" value="HELICc"/>
    <property type="match status" value="1"/>
</dbReference>
<evidence type="ECO:0000313" key="3">
    <source>
        <dbReference type="Proteomes" id="UP000175707"/>
    </source>
</evidence>
<organism evidence="2 3">
    <name type="scientific">Acidithiobacillus caldus</name>
    <dbReference type="NCBI Taxonomy" id="33059"/>
    <lineage>
        <taxon>Bacteria</taxon>
        <taxon>Pseudomonadati</taxon>
        <taxon>Pseudomonadota</taxon>
        <taxon>Acidithiobacillia</taxon>
        <taxon>Acidithiobacillales</taxon>
        <taxon>Acidithiobacillaceae</taxon>
        <taxon>Acidithiobacillus</taxon>
    </lineage>
</organism>
<gene>
    <name evidence="2" type="ORF">BAE30_08005</name>
</gene>
<dbReference type="EMBL" id="LZYH01000525">
    <property type="protein sequence ID" value="OFC60504.1"/>
    <property type="molecule type" value="Genomic_DNA"/>
</dbReference>
<reference evidence="2 3" key="1">
    <citation type="submission" date="2016-06" db="EMBL/GenBank/DDBJ databases">
        <title>Gene turnover analysis identifies the evolutionary adaptation of the extremophile Acidithiobacillus caldus.</title>
        <authorList>
            <person name="Zhang X."/>
        </authorList>
    </citation>
    <scope>NUCLEOTIDE SEQUENCE [LARGE SCALE GENOMIC DNA]</scope>
    <source>
        <strain evidence="2 3">S1</strain>
    </source>
</reference>
<comment type="caution">
    <text evidence="2">The sequence shown here is derived from an EMBL/GenBank/DDBJ whole genome shotgun (WGS) entry which is preliminary data.</text>
</comment>
<dbReference type="PROSITE" id="PS51194">
    <property type="entry name" value="HELICASE_CTER"/>
    <property type="match status" value="1"/>
</dbReference>
<evidence type="ECO:0000313" key="2">
    <source>
        <dbReference type="EMBL" id="OFC60504.1"/>
    </source>
</evidence>
<dbReference type="SUPFAM" id="SSF52540">
    <property type="entry name" value="P-loop containing nucleoside triphosphate hydrolases"/>
    <property type="match status" value="1"/>
</dbReference>
<dbReference type="InterPro" id="IPR001650">
    <property type="entry name" value="Helicase_C-like"/>
</dbReference>